<dbReference type="InterPro" id="IPR010738">
    <property type="entry name" value="DUF1310"/>
</dbReference>
<dbReference type="Pfam" id="PF07006">
    <property type="entry name" value="DUF1310"/>
    <property type="match status" value="1"/>
</dbReference>
<accession>A0A4R0QQT3</accession>
<keyword evidence="3" id="KW-1185">Reference proteome</keyword>
<proteinExistence type="predicted"/>
<evidence type="ECO:0000256" key="1">
    <source>
        <dbReference type="SAM" id="Phobius"/>
    </source>
</evidence>
<evidence type="ECO:0000313" key="2">
    <source>
        <dbReference type="EMBL" id="TCD54692.1"/>
    </source>
</evidence>
<sequence>MNNKSGMKKFIHTHRVAVIIVSIIAILIGVIMVPPMIDQAYMHSVVTGDEGNQLITNMLKETDPHAFTKDGTITSYRILTDTIKHNPMGGIMVSIELNNDPDLNAGLAFERNNSEQKLTVRITDLSTKMYRLYKRLGVYEDNESNE</sequence>
<organism evidence="2 3">
    <name type="scientific">Alloscardovia theropitheci</name>
    <dbReference type="NCBI Taxonomy" id="2496842"/>
    <lineage>
        <taxon>Bacteria</taxon>
        <taxon>Bacillati</taxon>
        <taxon>Actinomycetota</taxon>
        <taxon>Actinomycetes</taxon>
        <taxon>Bifidobacteriales</taxon>
        <taxon>Bifidobacteriaceae</taxon>
        <taxon>Alloscardovia</taxon>
    </lineage>
</organism>
<comment type="caution">
    <text evidence="2">The sequence shown here is derived from an EMBL/GenBank/DDBJ whole genome shotgun (WGS) entry which is preliminary data.</text>
</comment>
<protein>
    <submittedName>
        <fullName evidence="2">DUF1310 family protein</fullName>
    </submittedName>
</protein>
<name>A0A4R0QQT3_9BIFI</name>
<evidence type="ECO:0000313" key="3">
    <source>
        <dbReference type="Proteomes" id="UP000291289"/>
    </source>
</evidence>
<keyword evidence="1" id="KW-1133">Transmembrane helix</keyword>
<dbReference type="EMBL" id="RXLP01000008">
    <property type="protein sequence ID" value="TCD54692.1"/>
    <property type="molecule type" value="Genomic_DNA"/>
</dbReference>
<dbReference type="RefSeq" id="WP_131283318.1">
    <property type="nucleotide sequence ID" value="NZ_RXLP01000008.1"/>
</dbReference>
<reference evidence="2 3" key="1">
    <citation type="submission" date="2018-12" db="EMBL/GenBank/DDBJ databases">
        <title>Alloscrdovia theropitheci sp. nov: a novel taxon from the feces of the bleeding-herat monkey (Theropithecus geleda).</title>
        <authorList>
            <person name="Modesto M."/>
        </authorList>
    </citation>
    <scope>NUCLEOTIDE SEQUENCE [LARGE SCALE GENOMIC DNA]</scope>
    <source>
        <strain evidence="2 3">GLDI4/2</strain>
    </source>
</reference>
<dbReference type="OrthoDB" id="2235740at2"/>
<feature type="transmembrane region" description="Helical" evidence="1">
    <location>
        <begin position="16"/>
        <end position="37"/>
    </location>
</feature>
<keyword evidence="1" id="KW-0812">Transmembrane</keyword>
<dbReference type="Proteomes" id="UP000291289">
    <property type="component" value="Unassembled WGS sequence"/>
</dbReference>
<gene>
    <name evidence="2" type="ORF">EJ419_02330</name>
</gene>
<keyword evidence="1" id="KW-0472">Membrane</keyword>
<dbReference type="AlphaFoldDB" id="A0A4R0QQT3"/>